<dbReference type="InterPro" id="IPR001073">
    <property type="entry name" value="C1q_dom"/>
</dbReference>
<dbReference type="SMART" id="SM00110">
    <property type="entry name" value="C1Q"/>
    <property type="match status" value="1"/>
</dbReference>
<dbReference type="PROSITE" id="PS50871">
    <property type="entry name" value="C1Q"/>
    <property type="match status" value="1"/>
</dbReference>
<evidence type="ECO:0000256" key="3">
    <source>
        <dbReference type="ARBA" id="ARBA00022729"/>
    </source>
</evidence>
<comment type="subcellular location">
    <subcellularLocation>
        <location evidence="1">Secreted</location>
    </subcellularLocation>
</comment>
<dbReference type="GO" id="GO:0005576">
    <property type="term" value="C:extracellular region"/>
    <property type="evidence" value="ECO:0007669"/>
    <property type="project" value="UniProtKB-SubCell"/>
</dbReference>
<dbReference type="InterPro" id="IPR050822">
    <property type="entry name" value="Cerebellin_Synaptic_Org"/>
</dbReference>
<organism evidence="5 6">
    <name type="scientific">Magallana gigas</name>
    <name type="common">Pacific oyster</name>
    <name type="synonym">Crassostrea gigas</name>
    <dbReference type="NCBI Taxonomy" id="29159"/>
    <lineage>
        <taxon>Eukaryota</taxon>
        <taxon>Metazoa</taxon>
        <taxon>Spiralia</taxon>
        <taxon>Lophotrochozoa</taxon>
        <taxon>Mollusca</taxon>
        <taxon>Bivalvia</taxon>
        <taxon>Autobranchia</taxon>
        <taxon>Pteriomorphia</taxon>
        <taxon>Ostreida</taxon>
        <taxon>Ostreoidea</taxon>
        <taxon>Ostreidae</taxon>
        <taxon>Magallana</taxon>
    </lineage>
</organism>
<protein>
    <recommendedName>
        <fullName evidence="4">C1q domain-containing protein</fullName>
    </recommendedName>
</protein>
<evidence type="ECO:0000256" key="2">
    <source>
        <dbReference type="ARBA" id="ARBA00022525"/>
    </source>
</evidence>
<dbReference type="EnsemblMetazoa" id="G24139.1">
    <property type="protein sequence ID" value="G24139.1:cds"/>
    <property type="gene ID" value="G24139"/>
</dbReference>
<evidence type="ECO:0000256" key="1">
    <source>
        <dbReference type="ARBA" id="ARBA00004613"/>
    </source>
</evidence>
<keyword evidence="2" id="KW-0964">Secreted</keyword>
<evidence type="ECO:0000313" key="5">
    <source>
        <dbReference type="EnsemblMetazoa" id="G24139.1:cds"/>
    </source>
</evidence>
<keyword evidence="6" id="KW-1185">Reference proteome</keyword>
<dbReference type="PRINTS" id="PR00007">
    <property type="entry name" value="COMPLEMNTC1Q"/>
</dbReference>
<accession>A0A8W8KJ68</accession>
<proteinExistence type="predicted"/>
<dbReference type="AlphaFoldDB" id="A0A8W8KJ68"/>
<dbReference type="PANTHER" id="PTHR22923:SF116">
    <property type="entry name" value="C1Q DOMAIN-CONTAINING PROTEIN"/>
    <property type="match status" value="1"/>
</dbReference>
<dbReference type="Pfam" id="PF00386">
    <property type="entry name" value="C1q"/>
    <property type="match status" value="1"/>
</dbReference>
<evidence type="ECO:0000313" key="6">
    <source>
        <dbReference type="Proteomes" id="UP000005408"/>
    </source>
</evidence>
<dbReference type="SUPFAM" id="SSF49842">
    <property type="entry name" value="TNF-like"/>
    <property type="match status" value="1"/>
</dbReference>
<dbReference type="Gene3D" id="2.60.120.40">
    <property type="match status" value="1"/>
</dbReference>
<dbReference type="InterPro" id="IPR008983">
    <property type="entry name" value="Tumour_necrosis_fac-like_dom"/>
</dbReference>
<name>A0A8W8KJ68_MAGGI</name>
<reference evidence="5" key="1">
    <citation type="submission" date="2022-08" db="UniProtKB">
        <authorList>
            <consortium name="EnsemblMetazoa"/>
        </authorList>
    </citation>
    <scope>IDENTIFICATION</scope>
    <source>
        <strain evidence="5">05x7-T-G4-1.051#20</strain>
    </source>
</reference>
<sequence>MLRGKQCIEVVIGITMLVCFTNESVNADCNKHTTSRLLKNQISLLEKSVTMVVDSGCDSDNLPTAFHAEMSSTKIHPKDAIFVYDRVVTNEGSAYNQQTGKFTTPATGLYLFAWSALSDPGKTSDVALFVNGKRTGRIAQNNIGGGGKYITASSTVILTLKNGDIVHLADSGNTPAYLRGEYSTFSGVRLG</sequence>
<keyword evidence="3" id="KW-0732">Signal</keyword>
<evidence type="ECO:0000259" key="4">
    <source>
        <dbReference type="PROSITE" id="PS50871"/>
    </source>
</evidence>
<dbReference type="Proteomes" id="UP000005408">
    <property type="component" value="Unassembled WGS sequence"/>
</dbReference>
<feature type="domain" description="C1q" evidence="4">
    <location>
        <begin position="59"/>
        <end position="191"/>
    </location>
</feature>
<dbReference type="PANTHER" id="PTHR22923">
    <property type="entry name" value="CEREBELLIN-RELATED"/>
    <property type="match status" value="1"/>
</dbReference>